<protein>
    <submittedName>
        <fullName evidence="2">Retrovirus-related Pol polyprotein from type-1 retrotransposable element R2</fullName>
    </submittedName>
</protein>
<dbReference type="Proteomes" id="UP000886998">
    <property type="component" value="Unassembled WGS sequence"/>
</dbReference>
<gene>
    <name evidence="2" type="primary">PO21_40</name>
    <name evidence="2" type="ORF">TNIN_207031</name>
</gene>
<keyword evidence="3" id="KW-1185">Reference proteome</keyword>
<dbReference type="AlphaFoldDB" id="A0A8X6XMY2"/>
<organism evidence="2 3">
    <name type="scientific">Trichonephila inaurata madagascariensis</name>
    <dbReference type="NCBI Taxonomy" id="2747483"/>
    <lineage>
        <taxon>Eukaryota</taxon>
        <taxon>Metazoa</taxon>
        <taxon>Ecdysozoa</taxon>
        <taxon>Arthropoda</taxon>
        <taxon>Chelicerata</taxon>
        <taxon>Arachnida</taxon>
        <taxon>Araneae</taxon>
        <taxon>Araneomorphae</taxon>
        <taxon>Entelegynae</taxon>
        <taxon>Araneoidea</taxon>
        <taxon>Nephilidae</taxon>
        <taxon>Trichonephila</taxon>
        <taxon>Trichonephila inaurata</taxon>
    </lineage>
</organism>
<dbReference type="PANTHER" id="PTHR19446">
    <property type="entry name" value="REVERSE TRANSCRIPTASES"/>
    <property type="match status" value="1"/>
</dbReference>
<sequence>MVDSNYRTPQQVQQTYKWNRRKCVRAITQEPSQRCPVNMEETFRYFQSVWETSNSPVERIHSEPPTRPLIMESFSQPFVAGCLKSAENSAPGQDLICYKHWRELDPSCSILTRIFSICIKLSDIPKGFSPYDGVLEHNFLLTQHLEAARRCDTDKLVAWLDISNAFGSVPRQVVIDSLVACGVDQNFVSLICSIYQGSNTCVLTEEDKPLSSCSMSQAGVPASGILFNSPLTRFSHTIQENRSETILAFADDIVLLADDAEHAGNDNSHGP</sequence>
<name>A0A8X6XMY2_9ARAC</name>
<dbReference type="InterPro" id="IPR000477">
    <property type="entry name" value="RT_dom"/>
</dbReference>
<evidence type="ECO:0000259" key="1">
    <source>
        <dbReference type="Pfam" id="PF00078"/>
    </source>
</evidence>
<comment type="caution">
    <text evidence="2">The sequence shown here is derived from an EMBL/GenBank/DDBJ whole genome shotgun (WGS) entry which is preliminary data.</text>
</comment>
<dbReference type="EMBL" id="BMAV01010487">
    <property type="protein sequence ID" value="GFY55587.1"/>
    <property type="molecule type" value="Genomic_DNA"/>
</dbReference>
<evidence type="ECO:0000313" key="2">
    <source>
        <dbReference type="EMBL" id="GFY55587.1"/>
    </source>
</evidence>
<proteinExistence type="predicted"/>
<reference evidence="2" key="1">
    <citation type="submission" date="2020-08" db="EMBL/GenBank/DDBJ databases">
        <title>Multicomponent nature underlies the extraordinary mechanical properties of spider dragline silk.</title>
        <authorList>
            <person name="Kono N."/>
            <person name="Nakamura H."/>
            <person name="Mori M."/>
            <person name="Yoshida Y."/>
            <person name="Ohtoshi R."/>
            <person name="Malay A.D."/>
            <person name="Moran D.A.P."/>
            <person name="Tomita M."/>
            <person name="Numata K."/>
            <person name="Arakawa K."/>
        </authorList>
    </citation>
    <scope>NUCLEOTIDE SEQUENCE</scope>
</reference>
<evidence type="ECO:0000313" key="3">
    <source>
        <dbReference type="Proteomes" id="UP000886998"/>
    </source>
</evidence>
<feature type="domain" description="Reverse transcriptase" evidence="1">
    <location>
        <begin position="136"/>
        <end position="262"/>
    </location>
</feature>
<accession>A0A8X6XMY2</accession>
<dbReference type="OrthoDB" id="6628767at2759"/>
<dbReference type="Pfam" id="PF00078">
    <property type="entry name" value="RVT_1"/>
    <property type="match status" value="1"/>
</dbReference>